<name>A0A9E7N892_9EURY</name>
<sequence length="65" mass="7475">MGEDDADSRFHGSKCVVVDCFEDDLNEETGRTLDRYSYRIRPVDGENPLPVGFRHFDLVPVDRSE</sequence>
<evidence type="ECO:0000313" key="2">
    <source>
        <dbReference type="EMBL" id="UTF53265.1"/>
    </source>
</evidence>
<organism evidence="2 3">
    <name type="scientific">Natronosalvus rutilus</name>
    <dbReference type="NCBI Taxonomy" id="2953753"/>
    <lineage>
        <taxon>Archaea</taxon>
        <taxon>Methanobacteriati</taxon>
        <taxon>Methanobacteriota</taxon>
        <taxon>Stenosarchaea group</taxon>
        <taxon>Halobacteria</taxon>
        <taxon>Halobacteriales</taxon>
        <taxon>Natrialbaceae</taxon>
        <taxon>Natronosalvus</taxon>
    </lineage>
</organism>
<dbReference type="EMBL" id="CP100355">
    <property type="protein sequence ID" value="UTF53265.1"/>
    <property type="molecule type" value="Genomic_DNA"/>
</dbReference>
<dbReference type="Pfam" id="PF26460">
    <property type="entry name" value="DUF8139"/>
    <property type="match status" value="1"/>
</dbReference>
<dbReference type="RefSeq" id="WP_254157572.1">
    <property type="nucleotide sequence ID" value="NZ_CP100355.1"/>
</dbReference>
<dbReference type="AlphaFoldDB" id="A0A9E7N892"/>
<dbReference type="KEGG" id="sawl:NGM29_16050"/>
<proteinExistence type="predicted"/>
<dbReference type="GeneID" id="73291590"/>
<accession>A0A9E7N892</accession>
<dbReference type="Proteomes" id="UP001056855">
    <property type="component" value="Chromosome"/>
</dbReference>
<dbReference type="InterPro" id="IPR058452">
    <property type="entry name" value="DUF8139"/>
</dbReference>
<evidence type="ECO:0000313" key="3">
    <source>
        <dbReference type="Proteomes" id="UP001056855"/>
    </source>
</evidence>
<gene>
    <name evidence="2" type="ORF">NGM29_16050</name>
</gene>
<evidence type="ECO:0000259" key="1">
    <source>
        <dbReference type="Pfam" id="PF26460"/>
    </source>
</evidence>
<protein>
    <recommendedName>
        <fullName evidence="1">DUF8139 domain-containing protein</fullName>
    </recommendedName>
</protein>
<keyword evidence="3" id="KW-1185">Reference proteome</keyword>
<feature type="domain" description="DUF8139" evidence="1">
    <location>
        <begin position="3"/>
        <end position="63"/>
    </location>
</feature>
<reference evidence="2" key="1">
    <citation type="submission" date="2022-06" db="EMBL/GenBank/DDBJ databases">
        <title>Diverse halophilic archaea isolated from saline environments.</title>
        <authorList>
            <person name="Cui H.-L."/>
        </authorList>
    </citation>
    <scope>NUCLEOTIDE SEQUENCE</scope>
    <source>
        <strain evidence="2">WLHS1</strain>
    </source>
</reference>